<evidence type="ECO:0000259" key="1">
    <source>
        <dbReference type="Pfam" id="PF00931"/>
    </source>
</evidence>
<evidence type="ECO:0000313" key="3">
    <source>
        <dbReference type="Proteomes" id="UP000729701"/>
    </source>
</evidence>
<feature type="domain" description="NB-ARC" evidence="1">
    <location>
        <begin position="119"/>
        <end position="223"/>
    </location>
</feature>
<name>A0A951USK4_9CYAN</name>
<dbReference type="Proteomes" id="UP000729701">
    <property type="component" value="Unassembled WGS sequence"/>
</dbReference>
<dbReference type="InterPro" id="IPR002182">
    <property type="entry name" value="NB-ARC"/>
</dbReference>
<gene>
    <name evidence="2" type="ORF">KME60_15425</name>
</gene>
<proteinExistence type="predicted"/>
<evidence type="ECO:0000313" key="2">
    <source>
        <dbReference type="EMBL" id="MBW4668773.1"/>
    </source>
</evidence>
<reference evidence="2" key="1">
    <citation type="submission" date="2021-05" db="EMBL/GenBank/DDBJ databases">
        <authorList>
            <person name="Pietrasiak N."/>
            <person name="Ward R."/>
            <person name="Stajich J.E."/>
            <person name="Kurbessoian T."/>
        </authorList>
    </citation>
    <scope>NUCLEOTIDE SEQUENCE</scope>
    <source>
        <strain evidence="2">GSE-NOS-MK-12-04C</strain>
    </source>
</reference>
<dbReference type="PANTHER" id="PTHR47691:SF3">
    <property type="entry name" value="HTH-TYPE TRANSCRIPTIONAL REGULATOR RV0890C-RELATED"/>
    <property type="match status" value="1"/>
</dbReference>
<dbReference type="InterPro" id="IPR027417">
    <property type="entry name" value="P-loop_NTPase"/>
</dbReference>
<dbReference type="AlphaFoldDB" id="A0A951USK4"/>
<dbReference type="Pfam" id="PF00931">
    <property type="entry name" value="NB-ARC"/>
    <property type="match status" value="1"/>
</dbReference>
<dbReference type="SUPFAM" id="SSF52540">
    <property type="entry name" value="P-loop containing nucleoside triphosphate hydrolases"/>
    <property type="match status" value="1"/>
</dbReference>
<dbReference type="PANTHER" id="PTHR47691">
    <property type="entry name" value="REGULATOR-RELATED"/>
    <property type="match status" value="1"/>
</dbReference>
<reference evidence="2" key="2">
    <citation type="journal article" date="2022" name="Microbiol. Resour. Announc.">
        <title>Metagenome Sequencing to Explore Phylogenomics of Terrestrial Cyanobacteria.</title>
        <authorList>
            <person name="Ward R.D."/>
            <person name="Stajich J.E."/>
            <person name="Johansen J.R."/>
            <person name="Huntemann M."/>
            <person name="Clum A."/>
            <person name="Foster B."/>
            <person name="Foster B."/>
            <person name="Roux S."/>
            <person name="Palaniappan K."/>
            <person name="Varghese N."/>
            <person name="Mukherjee S."/>
            <person name="Reddy T.B.K."/>
            <person name="Daum C."/>
            <person name="Copeland A."/>
            <person name="Chen I.A."/>
            <person name="Ivanova N.N."/>
            <person name="Kyrpides N.C."/>
            <person name="Shapiro N."/>
            <person name="Eloe-Fadrosh E.A."/>
            <person name="Pietrasiak N."/>
        </authorList>
    </citation>
    <scope>NUCLEOTIDE SEQUENCE</scope>
    <source>
        <strain evidence="2">GSE-NOS-MK-12-04C</strain>
    </source>
</reference>
<dbReference type="PRINTS" id="PR00364">
    <property type="entry name" value="DISEASERSIST"/>
</dbReference>
<sequence length="496" mass="56065">MSDKCTPKSKRGRGVILTTKGWQKLQQAMLLAESEHNWGLRFTREQLNERTGLSLQTISRILKRQEAVDKLSIEYFLRAFSLELSQGDFAPPISHQEEVANKAQDWDEAVDVSVFFGREQELAQLQQWILEDNCRLVTVLGIGGIGKTSLAVKLGLQIQTEFEVVIWRSLQNAPSLEDLLTSILSFLLPIQGKDTAIPASLDKKLTSLFKCLKQQRCLLILDNAETILDSGCQVGAYQTGYDVYGQMLKAIGNVPHQSCLLLTSREKLREIALLEGERLPVRSLQLNGLLPSEGRELFEYKGNFTGTEAEWNRLVKHYGGNPLVLKVVATATQEFLNGSIATVLEYIECETALFEDIRNLLENQFNRLSLLEQEVIQWLAINREPVTLEQLNEKVATITTKRSLLDAINSLMRRSMIVQSHIGFSLEPLIMDYVTGYLAELHQSELTQNSKLKTESLFTGIKGESQRLSKVGLRNMSILDLPFKCKRLPNNERQKV</sequence>
<accession>A0A951USK4</accession>
<organism evidence="2 3">
    <name type="scientific">Cyanomargarita calcarea GSE-NOS-MK-12-04C</name>
    <dbReference type="NCBI Taxonomy" id="2839659"/>
    <lineage>
        <taxon>Bacteria</taxon>
        <taxon>Bacillati</taxon>
        <taxon>Cyanobacteriota</taxon>
        <taxon>Cyanophyceae</taxon>
        <taxon>Nostocales</taxon>
        <taxon>Cyanomargaritaceae</taxon>
        <taxon>Cyanomargarita</taxon>
    </lineage>
</organism>
<dbReference type="Gene3D" id="3.40.50.300">
    <property type="entry name" value="P-loop containing nucleotide triphosphate hydrolases"/>
    <property type="match status" value="1"/>
</dbReference>
<dbReference type="EMBL" id="JAHHGZ010000015">
    <property type="protein sequence ID" value="MBW4668773.1"/>
    <property type="molecule type" value="Genomic_DNA"/>
</dbReference>
<dbReference type="GO" id="GO:0043531">
    <property type="term" value="F:ADP binding"/>
    <property type="evidence" value="ECO:0007669"/>
    <property type="project" value="InterPro"/>
</dbReference>
<protein>
    <submittedName>
        <fullName evidence="2">NACHT domain-containing protein</fullName>
    </submittedName>
</protein>
<comment type="caution">
    <text evidence="2">The sequence shown here is derived from an EMBL/GenBank/DDBJ whole genome shotgun (WGS) entry which is preliminary data.</text>
</comment>